<accession>Q8LF40</accession>
<feature type="region of interest" description="Disordered" evidence="1">
    <location>
        <begin position="1"/>
        <end position="23"/>
    </location>
</feature>
<dbReference type="EMBL" id="AY085064">
    <property type="protein sequence ID" value="AAM61620.1"/>
    <property type="molecule type" value="mRNA"/>
</dbReference>
<name>Q8LF40_ARATH</name>
<organism evidence="2">
    <name type="scientific">Arabidopsis thaliana</name>
    <name type="common">Mouse-ear cress</name>
    <dbReference type="NCBI Taxonomy" id="3702"/>
    <lineage>
        <taxon>Eukaryota</taxon>
        <taxon>Viridiplantae</taxon>
        <taxon>Streptophyta</taxon>
        <taxon>Embryophyta</taxon>
        <taxon>Tracheophyta</taxon>
        <taxon>Spermatophyta</taxon>
        <taxon>Magnoliopsida</taxon>
        <taxon>eudicotyledons</taxon>
        <taxon>Gunneridae</taxon>
        <taxon>Pentapetalae</taxon>
        <taxon>rosids</taxon>
        <taxon>malvids</taxon>
        <taxon>Brassicales</taxon>
        <taxon>Brassicaceae</taxon>
        <taxon>Camelineae</taxon>
        <taxon>Arabidopsis</taxon>
    </lineage>
</organism>
<evidence type="ECO:0000256" key="1">
    <source>
        <dbReference type="SAM" id="MobiDB-lite"/>
    </source>
</evidence>
<sequence>MTAKDMTEYKREDKHHDLKQNPDSGGLLLLLLTLRVVNRRRNLQLRRHYASTDLKKKLGFLSVLLRLLRLCSHREREIHETGTREIDFFFFFLSEDAFCFL</sequence>
<reference evidence="2" key="1">
    <citation type="journal article" date="2002" name="Genome Biol.">
        <title>Full-length messenger RNA sequences greatly improve genome annotation.</title>
        <authorList>
            <person name="Haas B.J."/>
            <person name="Volfovsky N."/>
            <person name="Town C.D."/>
            <person name="Troukhan M."/>
            <person name="Alexandrov N."/>
            <person name="Feldmann K.A."/>
            <person name="Flavell R.B."/>
            <person name="White O."/>
            <person name="Salzberg S.L."/>
        </authorList>
    </citation>
    <scope>NUCLEOTIDE SEQUENCE</scope>
</reference>
<reference evidence="2" key="2">
    <citation type="submission" date="2002-03" db="EMBL/GenBank/DDBJ databases">
        <authorList>
            <person name="Brover V."/>
            <person name="Troukhan M."/>
            <person name="Alexandrov N."/>
            <person name="Lu Y.-P."/>
            <person name="Flavell R."/>
            <person name="Feldmann K."/>
        </authorList>
    </citation>
    <scope>NUCLEOTIDE SEQUENCE</scope>
</reference>
<evidence type="ECO:0000313" key="2">
    <source>
        <dbReference type="EMBL" id="AAM61620.1"/>
    </source>
</evidence>
<dbReference type="AlphaFoldDB" id="Q8LF40"/>
<protein>
    <submittedName>
        <fullName evidence="2">Uncharacterized protein</fullName>
    </submittedName>
</protein>
<proteinExistence type="evidence at transcript level"/>
<feature type="compositionally biased region" description="Basic and acidic residues" evidence="1">
    <location>
        <begin position="1"/>
        <end position="20"/>
    </location>
</feature>
<reference evidence="2" key="3">
    <citation type="journal article" date="2006" name="Plant Mol. Biol.">
        <title>Features of Arabidopsis genes and genome discovered using full-length cDNAs.</title>
        <authorList>
            <person name="Alexandrov N.N."/>
            <person name="Troukhan M.E."/>
            <person name="Brover V.V."/>
            <person name="Tatarinova T."/>
            <person name="Flavell R.B."/>
            <person name="Feldmann K.A."/>
        </authorList>
    </citation>
    <scope>NUCLEOTIDE SEQUENCE</scope>
</reference>